<keyword evidence="1" id="KW-1133">Transmembrane helix</keyword>
<sequence>METALRSGICEYFYFLLLLIRESIAIVSNFLYRFSSEIHVLRSLKSKKVFFFSNWLVRVSVFMYVTVYLKNEKSQNV</sequence>
<evidence type="ECO:0000313" key="2">
    <source>
        <dbReference type="EMBL" id="JAW15706.1"/>
    </source>
</evidence>
<dbReference type="AlphaFoldDB" id="A0A224XT52"/>
<organism evidence="2">
    <name type="scientific">Panstrongylus lignarius</name>
    <dbReference type="NCBI Taxonomy" id="156445"/>
    <lineage>
        <taxon>Eukaryota</taxon>
        <taxon>Metazoa</taxon>
        <taxon>Ecdysozoa</taxon>
        <taxon>Arthropoda</taxon>
        <taxon>Hexapoda</taxon>
        <taxon>Insecta</taxon>
        <taxon>Pterygota</taxon>
        <taxon>Neoptera</taxon>
        <taxon>Paraneoptera</taxon>
        <taxon>Hemiptera</taxon>
        <taxon>Heteroptera</taxon>
        <taxon>Panheteroptera</taxon>
        <taxon>Cimicomorpha</taxon>
        <taxon>Reduviidae</taxon>
        <taxon>Triatominae</taxon>
        <taxon>Panstrongylus</taxon>
    </lineage>
</organism>
<reference evidence="2" key="1">
    <citation type="journal article" date="2018" name="PLoS Negl. Trop. Dis.">
        <title>An insight into the salivary gland and fat body transcriptome of Panstrongylus lignarius (Hemiptera: Heteroptera), the main vector of Chagas disease in Peru.</title>
        <authorList>
            <person name="Nevoa J.C."/>
            <person name="Mendes M.T."/>
            <person name="da Silva M.V."/>
            <person name="Soares S.C."/>
            <person name="Oliveira C.J.F."/>
            <person name="Ribeiro J.M.C."/>
        </authorList>
    </citation>
    <scope>NUCLEOTIDE SEQUENCE</scope>
</reference>
<name>A0A224XT52_9HEMI</name>
<accession>A0A224XT52</accession>
<keyword evidence="1" id="KW-0812">Transmembrane</keyword>
<feature type="transmembrane region" description="Helical" evidence="1">
    <location>
        <begin position="52"/>
        <end position="69"/>
    </location>
</feature>
<dbReference type="EMBL" id="GFTR01000720">
    <property type="protein sequence ID" value="JAW15706.1"/>
    <property type="molecule type" value="Transcribed_RNA"/>
</dbReference>
<proteinExistence type="predicted"/>
<feature type="transmembrane region" description="Helical" evidence="1">
    <location>
        <begin position="12"/>
        <end position="32"/>
    </location>
</feature>
<keyword evidence="1" id="KW-0472">Membrane</keyword>
<evidence type="ECO:0000256" key="1">
    <source>
        <dbReference type="SAM" id="Phobius"/>
    </source>
</evidence>
<protein>
    <submittedName>
        <fullName evidence="2">Uncharacterized protein</fullName>
    </submittedName>
</protein>